<reference evidence="2 3" key="1">
    <citation type="submission" date="2016-02" db="EMBL/GenBank/DDBJ databases">
        <title>Genome analysis of coral dinoflagellate symbionts highlights evolutionary adaptations to a symbiotic lifestyle.</title>
        <authorList>
            <person name="Aranda M."/>
            <person name="Li Y."/>
            <person name="Liew Y.J."/>
            <person name="Baumgarten S."/>
            <person name="Simakov O."/>
            <person name="Wilson M."/>
            <person name="Piel J."/>
            <person name="Ashoor H."/>
            <person name="Bougouffa S."/>
            <person name="Bajic V.B."/>
            <person name="Ryu T."/>
            <person name="Ravasi T."/>
            <person name="Bayer T."/>
            <person name="Micklem G."/>
            <person name="Kim H."/>
            <person name="Bhak J."/>
            <person name="Lajeunesse T.C."/>
            <person name="Voolstra C.R."/>
        </authorList>
    </citation>
    <scope>NUCLEOTIDE SEQUENCE [LARGE SCALE GENOMIC DNA]</scope>
    <source>
        <strain evidence="2 3">CCMP2467</strain>
    </source>
</reference>
<evidence type="ECO:0000313" key="2">
    <source>
        <dbReference type="EMBL" id="OLQ06023.1"/>
    </source>
</evidence>
<feature type="region of interest" description="Disordered" evidence="1">
    <location>
        <begin position="952"/>
        <end position="978"/>
    </location>
</feature>
<evidence type="ECO:0000256" key="1">
    <source>
        <dbReference type="SAM" id="MobiDB-lite"/>
    </source>
</evidence>
<feature type="region of interest" description="Disordered" evidence="1">
    <location>
        <begin position="483"/>
        <end position="502"/>
    </location>
</feature>
<feature type="compositionally biased region" description="Low complexity" evidence="1">
    <location>
        <begin position="958"/>
        <end position="970"/>
    </location>
</feature>
<name>A0A1Q9EF28_SYMMI</name>
<dbReference type="SUPFAM" id="SSF56112">
    <property type="entry name" value="Protein kinase-like (PK-like)"/>
    <property type="match status" value="1"/>
</dbReference>
<evidence type="ECO:0000313" key="3">
    <source>
        <dbReference type="Proteomes" id="UP000186817"/>
    </source>
</evidence>
<dbReference type="EMBL" id="LSRX01000170">
    <property type="protein sequence ID" value="OLQ06023.1"/>
    <property type="molecule type" value="Genomic_DNA"/>
</dbReference>
<feature type="region of interest" description="Disordered" evidence="1">
    <location>
        <begin position="380"/>
        <end position="419"/>
    </location>
</feature>
<feature type="compositionally biased region" description="Low complexity" evidence="1">
    <location>
        <begin position="380"/>
        <end position="391"/>
    </location>
</feature>
<keyword evidence="3" id="KW-1185">Reference proteome</keyword>
<protein>
    <submittedName>
        <fullName evidence="2">Uncharacterized protein</fullName>
    </submittedName>
</protein>
<comment type="caution">
    <text evidence="2">The sequence shown here is derived from an EMBL/GenBank/DDBJ whole genome shotgun (WGS) entry which is preliminary data.</text>
</comment>
<accession>A0A1Q9EF28</accession>
<gene>
    <name evidence="2" type="ORF">AK812_SmicGene10731</name>
</gene>
<sequence>MVAHRLAAHGTRTIYHGNRKAMNSNGEVVRTYQTSYAIPQPPIHPEPAASRTQVWPHVVQGINCILGDAGVPPPPLKNPTLSILIRDFEMENPGLPGDWESDLGACGRCAKHISSMLLELALGDRILVPLAPGGPSVPVSKNGPQGQPSQTWQQAFAAHCPALQVALRQPNTAEVESCFAQASCSSAGSLGWRTGEVQRFMRLCFDSLGLPPPLCHPAVWYQLLREMTTDPAARLAKERANEFLHLFLERLLSFQLAQQETQRASQLQGSSASLVTTKAEATADVVNGACNFAASPDIKGFRLQAPVTELAGACAAVKDAAVFGLLADAPTKVRLSSHIKMDDGCSVPSTMTPGSGNGVESRRVLEDVIQLQSASASAASPAFTLPAASPPRQSEARKSPKAPSPGAGEIPSPSFPTKGRCAATYSFGPLTFAREEVPVLSSPPQPQQDLQRSGFATLETAATTAPSRFDIAQLPAEAQFSARGAQFQGAPDCQPQPTESRREPYEAEVCRLLEAVQGACTDLAQRLEHQRQAATARPAPGAQWYDMSTPALPPSTSGSLLLSNPTGDDFVEDPCPMLSLPTLFQYSSVAMPSPVIWEIVGGGDKGGIIVRDGESTKSAQLGDRLSTGSLVEQVTVKGDRLQYKLLAGAGYPGYTGTVHKSAVTLAKPLSSLLDRGGYPMAYSPVYVSNRVVLAPRVLVRLFVDFCTGLHVRKLAQKLDPTGSSAPANIQIMVLDCCPEFYVGGKENLWPAQNDEHQRRCWLAPKADVGAADPVEKKMPKAVPALVATVAPAALSSRFVQTSAGRELSRTYATAHSIAGCPGYTGTVHKSAVTLAKPPSSLLDRSRCMATQRTVQHAATIIKRVHKAAPRVTMRVVQPAIYMQVPFSALPVYPMSRETSFLGGYPMAYCPVYVSNRVVLAPRVLVRPPEGWISVLLSGKPLAVVARGAAGEPAPSKQEASAAPAEPVATANGHEQDDEGAIARRAKWATWTPLPQEVWDNFPRAGDGGRPTSLGAFKKVVGEAAAGEFWGLNFPLSADQFLEMGPDWLTKAMHKAGTLPKDNRIVKFTDFDIKAAKTTESTESTEASWGGAGIKILLSVDYSREPVGDEPGKEMFVKMPHEFTGKNERFKISVTINGDWAETMFYNMLSGKLPVKTPRIFFADMNRRTTNFIWVMERIPYGSDSKKSYGPDEILPPAGKYRDWMLKDACEMYYAHSRALARFFGWFYHTNQTTSQVAECFAQPEALKTMHEIFANVRPLNQKARDAFYVKCLADPKMAPVVASLGLAPAAAESFLAMAESFIRNVATHCFPKKLVEEATLKRALNQAKEIAKYSQEIAFYMQMIPEYYTLAHPNAQIDNAIFWRDGNGIMECGLIDWGGAMVGMPIPTILAGSWLGAEPDFMDEHEQKLVKCFANEYKEVTGVNLDPDLLYMDYKLSQAYSLPGVCANVQWCTRLATREQWKGIKDRFDKQIDDVFLMRCYYVQIEFVLALLRSRSPYPLFLEFMKRTGMKKKS</sequence>
<proteinExistence type="predicted"/>
<dbReference type="Proteomes" id="UP000186817">
    <property type="component" value="Unassembled WGS sequence"/>
</dbReference>
<dbReference type="InterPro" id="IPR011009">
    <property type="entry name" value="Kinase-like_dom_sf"/>
</dbReference>
<organism evidence="2 3">
    <name type="scientific">Symbiodinium microadriaticum</name>
    <name type="common">Dinoflagellate</name>
    <name type="synonym">Zooxanthella microadriatica</name>
    <dbReference type="NCBI Taxonomy" id="2951"/>
    <lineage>
        <taxon>Eukaryota</taxon>
        <taxon>Sar</taxon>
        <taxon>Alveolata</taxon>
        <taxon>Dinophyceae</taxon>
        <taxon>Suessiales</taxon>
        <taxon>Symbiodiniaceae</taxon>
        <taxon>Symbiodinium</taxon>
    </lineage>
</organism>
<dbReference type="OrthoDB" id="437796at2759"/>